<organism evidence="3 4">
    <name type="scientific">Stylonychia lemnae</name>
    <name type="common">Ciliate</name>
    <dbReference type="NCBI Taxonomy" id="5949"/>
    <lineage>
        <taxon>Eukaryota</taxon>
        <taxon>Sar</taxon>
        <taxon>Alveolata</taxon>
        <taxon>Ciliophora</taxon>
        <taxon>Intramacronucleata</taxon>
        <taxon>Spirotrichea</taxon>
        <taxon>Stichotrichia</taxon>
        <taxon>Sporadotrichida</taxon>
        <taxon>Oxytrichidae</taxon>
        <taxon>Stylonychinae</taxon>
        <taxon>Stylonychia</taxon>
    </lineage>
</organism>
<dbReference type="OrthoDB" id="273092at2759"/>
<evidence type="ECO:0000259" key="2">
    <source>
        <dbReference type="PROSITE" id="PS50013"/>
    </source>
</evidence>
<dbReference type="SUPFAM" id="SSF54160">
    <property type="entry name" value="Chromo domain-like"/>
    <property type="match status" value="1"/>
</dbReference>
<accession>A0A078BAU8</accession>
<dbReference type="AlphaFoldDB" id="A0A078BAU8"/>
<dbReference type="Gene3D" id="2.40.50.40">
    <property type="match status" value="1"/>
</dbReference>
<feature type="domain" description="Chromo" evidence="2">
    <location>
        <begin position="33"/>
        <end position="83"/>
    </location>
</feature>
<dbReference type="EMBL" id="CCKQ01019489">
    <property type="protein sequence ID" value="CDW91504.1"/>
    <property type="molecule type" value="Genomic_DNA"/>
</dbReference>
<feature type="compositionally biased region" description="Polar residues" evidence="1">
    <location>
        <begin position="110"/>
        <end position="119"/>
    </location>
</feature>
<dbReference type="SMART" id="SM00298">
    <property type="entry name" value="CHROMO"/>
    <property type="match status" value="1"/>
</dbReference>
<name>A0A078BAU8_STYLE</name>
<feature type="region of interest" description="Disordered" evidence="1">
    <location>
        <begin position="100"/>
        <end position="120"/>
    </location>
</feature>
<dbReference type="PROSITE" id="PS50013">
    <property type="entry name" value="CHROMO_2"/>
    <property type="match status" value="1"/>
</dbReference>
<dbReference type="InterPro" id="IPR016197">
    <property type="entry name" value="Chromo-like_dom_sf"/>
</dbReference>
<protein>
    <recommendedName>
        <fullName evidence="2">Chromo domain-containing protein</fullName>
    </recommendedName>
</protein>
<feature type="compositionally biased region" description="Low complexity" evidence="1">
    <location>
        <begin position="240"/>
        <end position="252"/>
    </location>
</feature>
<feature type="compositionally biased region" description="Basic residues" evidence="1">
    <location>
        <begin position="1"/>
        <end position="10"/>
    </location>
</feature>
<dbReference type="Proteomes" id="UP000039865">
    <property type="component" value="Unassembled WGS sequence"/>
</dbReference>
<dbReference type="Pfam" id="PF00385">
    <property type="entry name" value="Chromo"/>
    <property type="match status" value="1"/>
</dbReference>
<proteinExistence type="predicted"/>
<feature type="region of interest" description="Disordered" evidence="1">
    <location>
        <begin position="206"/>
        <end position="271"/>
    </location>
</feature>
<feature type="compositionally biased region" description="Polar residues" evidence="1">
    <location>
        <begin position="206"/>
        <end position="222"/>
    </location>
</feature>
<keyword evidence="4" id="KW-1185">Reference proteome</keyword>
<dbReference type="InterPro" id="IPR000953">
    <property type="entry name" value="Chromo/chromo_shadow_dom"/>
</dbReference>
<gene>
    <name evidence="3" type="primary">Contig346.g381</name>
    <name evidence="3" type="ORF">STYLEM_20660</name>
</gene>
<sequence>MPNKRRKRTHPNLQSDVPKTDRTQSEESSEPEYEVDHIEGYKVKMKSKTIDFFVRWKGYGPEDNTWQDFNTFSHDAPHIVEKYLIEEVFKKFKIPLSNESQEESKDHTVKPNTNSSSIVGKQISDDKNEYGQEQPSIGFLCEFTDTVTKESRRELIKEDELLETHSKEMYKFLKSTLRFEQKVSVKKSQLMSPNFEQYIDSLSNSLAKDQTESSQTLNQVDASNEKRVNNHVTPNGVDLNSQEENNSQNQSNVDNSKRVKRSRGGNSQPKQ</sequence>
<dbReference type="InterPro" id="IPR023780">
    <property type="entry name" value="Chromo_domain"/>
</dbReference>
<evidence type="ECO:0000313" key="3">
    <source>
        <dbReference type="EMBL" id="CDW91504.1"/>
    </source>
</evidence>
<evidence type="ECO:0000256" key="1">
    <source>
        <dbReference type="SAM" id="MobiDB-lite"/>
    </source>
</evidence>
<evidence type="ECO:0000313" key="4">
    <source>
        <dbReference type="Proteomes" id="UP000039865"/>
    </source>
</evidence>
<reference evidence="3 4" key="1">
    <citation type="submission" date="2014-06" db="EMBL/GenBank/DDBJ databases">
        <authorList>
            <person name="Swart Estienne"/>
        </authorList>
    </citation>
    <scope>NUCLEOTIDE SEQUENCE [LARGE SCALE GENOMIC DNA]</scope>
    <source>
        <strain evidence="3 4">130c</strain>
    </source>
</reference>
<feature type="region of interest" description="Disordered" evidence="1">
    <location>
        <begin position="1"/>
        <end position="34"/>
    </location>
</feature>
<dbReference type="InParanoid" id="A0A078BAU8"/>
<dbReference type="CDD" id="cd00024">
    <property type="entry name" value="CD_CSD"/>
    <property type="match status" value="1"/>
</dbReference>